<name>A0ABQ7U9D3_SOLTU</name>
<accession>A0ABQ7U9D3</accession>
<protein>
    <submittedName>
        <fullName evidence="1">Uncharacterized protein</fullName>
    </submittedName>
</protein>
<sequence length="65" mass="7505">MDNYSSFVPWHSLEGKNIEKWLKLVMVHGIGANWGTQSIHNLPPDIVVKMLKDNGFQKLKKEKDI</sequence>
<evidence type="ECO:0000313" key="2">
    <source>
        <dbReference type="Proteomes" id="UP000826656"/>
    </source>
</evidence>
<organism evidence="1 2">
    <name type="scientific">Solanum tuberosum</name>
    <name type="common">Potato</name>
    <dbReference type="NCBI Taxonomy" id="4113"/>
    <lineage>
        <taxon>Eukaryota</taxon>
        <taxon>Viridiplantae</taxon>
        <taxon>Streptophyta</taxon>
        <taxon>Embryophyta</taxon>
        <taxon>Tracheophyta</taxon>
        <taxon>Spermatophyta</taxon>
        <taxon>Magnoliopsida</taxon>
        <taxon>eudicotyledons</taxon>
        <taxon>Gunneridae</taxon>
        <taxon>Pentapetalae</taxon>
        <taxon>asterids</taxon>
        <taxon>lamiids</taxon>
        <taxon>Solanales</taxon>
        <taxon>Solanaceae</taxon>
        <taxon>Solanoideae</taxon>
        <taxon>Solaneae</taxon>
        <taxon>Solanum</taxon>
    </lineage>
</organism>
<evidence type="ECO:0000313" key="1">
    <source>
        <dbReference type="EMBL" id="KAH0743512.1"/>
    </source>
</evidence>
<proteinExistence type="predicted"/>
<gene>
    <name evidence="1" type="ORF">KY290_031505</name>
</gene>
<dbReference type="Proteomes" id="UP000826656">
    <property type="component" value="Unassembled WGS sequence"/>
</dbReference>
<comment type="caution">
    <text evidence="1">The sequence shown here is derived from an EMBL/GenBank/DDBJ whole genome shotgun (WGS) entry which is preliminary data.</text>
</comment>
<keyword evidence="2" id="KW-1185">Reference proteome</keyword>
<reference evidence="1 2" key="1">
    <citation type="journal article" date="2021" name="bioRxiv">
        <title>Chromosome-scale and haplotype-resolved genome assembly of a tetraploid potato cultivar.</title>
        <authorList>
            <person name="Sun H."/>
            <person name="Jiao W.-B."/>
            <person name="Krause K."/>
            <person name="Campoy J.A."/>
            <person name="Goel M."/>
            <person name="Folz-Donahue K."/>
            <person name="Kukat C."/>
            <person name="Huettel B."/>
            <person name="Schneeberger K."/>
        </authorList>
    </citation>
    <scope>NUCLEOTIDE SEQUENCE [LARGE SCALE GENOMIC DNA]</scope>
    <source>
        <strain evidence="1">SolTubOtavaFocal</strain>
        <tissue evidence="1">Leaves</tissue>
    </source>
</reference>
<dbReference type="EMBL" id="JAIVGD010000023">
    <property type="protein sequence ID" value="KAH0743512.1"/>
    <property type="molecule type" value="Genomic_DNA"/>
</dbReference>